<evidence type="ECO:0000256" key="4">
    <source>
        <dbReference type="ARBA" id="ARBA00022692"/>
    </source>
</evidence>
<dbReference type="Proteomes" id="UP000240509">
    <property type="component" value="Unassembled WGS sequence"/>
</dbReference>
<keyword evidence="4 7" id="KW-0812">Transmembrane</keyword>
<keyword evidence="9" id="KW-1185">Reference proteome</keyword>
<organism evidence="8 9">
    <name type="scientific">Alkalicoccus saliphilus</name>
    <dbReference type="NCBI Taxonomy" id="200989"/>
    <lineage>
        <taxon>Bacteria</taxon>
        <taxon>Bacillati</taxon>
        <taxon>Bacillota</taxon>
        <taxon>Bacilli</taxon>
        <taxon>Bacillales</taxon>
        <taxon>Bacillaceae</taxon>
        <taxon>Alkalicoccus</taxon>
    </lineage>
</organism>
<keyword evidence="6 7" id="KW-0472">Membrane</keyword>
<evidence type="ECO:0000256" key="7">
    <source>
        <dbReference type="SAM" id="Phobius"/>
    </source>
</evidence>
<proteinExistence type="inferred from homology"/>
<reference evidence="8 9" key="1">
    <citation type="submission" date="2018-03" db="EMBL/GenBank/DDBJ databases">
        <title>Alkalicoccus saliphilus sp. nov., isolated from a mineral pool.</title>
        <authorList>
            <person name="Zhao B."/>
        </authorList>
    </citation>
    <scope>NUCLEOTIDE SEQUENCE [LARGE SCALE GENOMIC DNA]</scope>
    <source>
        <strain evidence="8 9">6AG</strain>
    </source>
</reference>
<name>A0A2T4U4J2_9BACI</name>
<dbReference type="RefSeq" id="WP_107585504.1">
    <property type="nucleotide sequence ID" value="NZ_PZJJ01000021.1"/>
</dbReference>
<dbReference type="AlphaFoldDB" id="A0A2T4U4J2"/>
<comment type="caution">
    <text evidence="8">The sequence shown here is derived from an EMBL/GenBank/DDBJ whole genome shotgun (WGS) entry which is preliminary data.</text>
</comment>
<feature type="transmembrane region" description="Helical" evidence="7">
    <location>
        <begin position="133"/>
        <end position="154"/>
    </location>
</feature>
<feature type="transmembrane region" description="Helical" evidence="7">
    <location>
        <begin position="73"/>
        <end position="92"/>
    </location>
</feature>
<evidence type="ECO:0000256" key="2">
    <source>
        <dbReference type="ARBA" id="ARBA00007977"/>
    </source>
</evidence>
<gene>
    <name evidence="8" type="ORF">C6Y45_12175</name>
</gene>
<dbReference type="EMBL" id="PZJJ01000021">
    <property type="protein sequence ID" value="PTL38275.1"/>
    <property type="molecule type" value="Genomic_DNA"/>
</dbReference>
<feature type="transmembrane region" description="Helical" evidence="7">
    <location>
        <begin position="44"/>
        <end position="61"/>
    </location>
</feature>
<feature type="transmembrane region" description="Helical" evidence="7">
    <location>
        <begin position="160"/>
        <end position="181"/>
    </location>
</feature>
<dbReference type="InterPro" id="IPR018383">
    <property type="entry name" value="UPF0324_pro"/>
</dbReference>
<evidence type="ECO:0000256" key="1">
    <source>
        <dbReference type="ARBA" id="ARBA00004651"/>
    </source>
</evidence>
<feature type="transmembrane region" description="Helical" evidence="7">
    <location>
        <begin position="98"/>
        <end position="121"/>
    </location>
</feature>
<dbReference type="PANTHER" id="PTHR30106">
    <property type="entry name" value="INNER MEMBRANE PROTEIN YEIH-RELATED"/>
    <property type="match status" value="1"/>
</dbReference>
<evidence type="ECO:0000256" key="3">
    <source>
        <dbReference type="ARBA" id="ARBA00022475"/>
    </source>
</evidence>
<dbReference type="PANTHER" id="PTHR30106:SF2">
    <property type="entry name" value="UPF0324 INNER MEMBRANE PROTEIN YEIH"/>
    <property type="match status" value="1"/>
</dbReference>
<feature type="transmembrane region" description="Helical" evidence="7">
    <location>
        <begin position="262"/>
        <end position="282"/>
    </location>
</feature>
<evidence type="ECO:0000313" key="8">
    <source>
        <dbReference type="EMBL" id="PTL38275.1"/>
    </source>
</evidence>
<sequence length="367" mass="39288">MNKLKTIIPGLVLCMALMGAALLLTELAGQLLGYVGVVEGENPLSAIFTAVLLGVIIRNTIGVSDVFLKGISFAMSIVLKAGIILLGLRLSLLDVITLGAWGLPIIVACISAALITTLWAARLLNQQRSMGTLTAVGTSICGITAIMGTAPAIKAKEPEISYAVAIVTLFGMVSMFLYPYLAYTFFSGDPVRAGLFLGTAIHDTSQVIGASLIYDQLYSSQQVIDTAAVTKLTRNAFLIAVVPLMSYLYFRNSRAEKKQKPLWELFPYFVLGFLFMAVLRTIGDTTAENRDLAFGLLSPDLWTELWQGISHAGTTYFLSTALAAVGLSTNLAIFRRLGVRPLIVGIIAALTVSLVSLVMVSLLGGWI</sequence>
<comment type="subcellular location">
    <subcellularLocation>
        <location evidence="1">Cell membrane</location>
        <topology evidence="1">Multi-pass membrane protein</topology>
    </subcellularLocation>
</comment>
<keyword evidence="5 7" id="KW-1133">Transmembrane helix</keyword>
<feature type="transmembrane region" description="Helical" evidence="7">
    <location>
        <begin position="7"/>
        <end position="24"/>
    </location>
</feature>
<keyword evidence="3" id="KW-1003">Cell membrane</keyword>
<feature type="transmembrane region" description="Helical" evidence="7">
    <location>
        <begin position="316"/>
        <end position="334"/>
    </location>
</feature>
<comment type="similarity">
    <text evidence="2">Belongs to the UPF0324 family.</text>
</comment>
<dbReference type="OrthoDB" id="9811391at2"/>
<dbReference type="GO" id="GO:0005886">
    <property type="term" value="C:plasma membrane"/>
    <property type="evidence" value="ECO:0007669"/>
    <property type="project" value="UniProtKB-SubCell"/>
</dbReference>
<accession>A0A2T4U4J2</accession>
<evidence type="ECO:0000256" key="6">
    <source>
        <dbReference type="ARBA" id="ARBA00023136"/>
    </source>
</evidence>
<dbReference type="Pfam" id="PF03601">
    <property type="entry name" value="Cons_hypoth698"/>
    <property type="match status" value="1"/>
</dbReference>
<feature type="transmembrane region" description="Helical" evidence="7">
    <location>
        <begin position="341"/>
        <end position="366"/>
    </location>
</feature>
<evidence type="ECO:0000256" key="5">
    <source>
        <dbReference type="ARBA" id="ARBA00022989"/>
    </source>
</evidence>
<protein>
    <submittedName>
        <fullName evidence="8">Putative sulfate exporter family transporter</fullName>
    </submittedName>
</protein>
<evidence type="ECO:0000313" key="9">
    <source>
        <dbReference type="Proteomes" id="UP000240509"/>
    </source>
</evidence>